<proteinExistence type="predicted"/>
<keyword evidence="3" id="KW-1133">Transmembrane helix</keyword>
<feature type="transmembrane region" description="Helical" evidence="3">
    <location>
        <begin position="741"/>
        <end position="770"/>
    </location>
</feature>
<evidence type="ECO:0000259" key="4">
    <source>
        <dbReference type="Pfam" id="PF13962"/>
    </source>
</evidence>
<organism evidence="5 6">
    <name type="scientific">Punica granatum</name>
    <name type="common">Pomegranate</name>
    <dbReference type="NCBI Taxonomy" id="22663"/>
    <lineage>
        <taxon>Eukaryota</taxon>
        <taxon>Viridiplantae</taxon>
        <taxon>Streptophyta</taxon>
        <taxon>Embryophyta</taxon>
        <taxon>Tracheophyta</taxon>
        <taxon>Spermatophyta</taxon>
        <taxon>Magnoliopsida</taxon>
        <taxon>eudicotyledons</taxon>
        <taxon>Gunneridae</taxon>
        <taxon>Pentapetalae</taxon>
        <taxon>rosids</taxon>
        <taxon>malvids</taxon>
        <taxon>Myrtales</taxon>
        <taxon>Lythraceae</taxon>
        <taxon>Punica</taxon>
    </lineage>
</organism>
<reference evidence="5" key="1">
    <citation type="journal article" date="2020" name="Plant Biotechnol. J.">
        <title>The pomegranate (Punica granatum L.) draft genome dissects genetic divergence between soft- and hard-seeded cultivars.</title>
        <authorList>
            <person name="Luo X."/>
            <person name="Li H."/>
            <person name="Wu Z."/>
            <person name="Yao W."/>
            <person name="Zhao P."/>
            <person name="Cao D."/>
            <person name="Yu H."/>
            <person name="Li K."/>
            <person name="Poudel K."/>
            <person name="Zhao D."/>
            <person name="Zhang F."/>
            <person name="Xia X."/>
            <person name="Chen L."/>
            <person name="Wang Q."/>
            <person name="Jing D."/>
            <person name="Cao S."/>
        </authorList>
    </citation>
    <scope>NUCLEOTIDE SEQUENCE [LARGE SCALE GENOMIC DNA]</scope>
    <source>
        <strain evidence="5">cv. Tunisia</strain>
    </source>
</reference>
<accession>A0A6P8EA91</accession>
<keyword evidence="5" id="KW-1185">Reference proteome</keyword>
<feature type="transmembrane region" description="Helical" evidence="3">
    <location>
        <begin position="709"/>
        <end position="729"/>
    </location>
</feature>
<dbReference type="PROSITE" id="PS50297">
    <property type="entry name" value="ANK_REP_REGION"/>
    <property type="match status" value="1"/>
</dbReference>
<evidence type="ECO:0000256" key="3">
    <source>
        <dbReference type="SAM" id="Phobius"/>
    </source>
</evidence>
<dbReference type="InterPro" id="IPR026961">
    <property type="entry name" value="PGG_dom"/>
</dbReference>
<dbReference type="SMART" id="SM00248">
    <property type="entry name" value="ANK"/>
    <property type="match status" value="4"/>
</dbReference>
<evidence type="ECO:0000256" key="2">
    <source>
        <dbReference type="SAM" id="MobiDB-lite"/>
    </source>
</evidence>
<dbReference type="RefSeq" id="XP_031403459.1">
    <property type="nucleotide sequence ID" value="XM_031547599.1"/>
</dbReference>
<dbReference type="GeneID" id="116212874"/>
<feature type="transmembrane region" description="Helical" evidence="3">
    <location>
        <begin position="399"/>
        <end position="418"/>
    </location>
</feature>
<feature type="repeat" description="ANK" evidence="1">
    <location>
        <begin position="89"/>
        <end position="105"/>
    </location>
</feature>
<dbReference type="InterPro" id="IPR036770">
    <property type="entry name" value="Ankyrin_rpt-contain_sf"/>
</dbReference>
<dbReference type="PROSITE" id="PS50088">
    <property type="entry name" value="ANK_REPEAT"/>
    <property type="match status" value="1"/>
</dbReference>
<keyword evidence="3" id="KW-0472">Membrane</keyword>
<dbReference type="AlphaFoldDB" id="A0A6P8EA91"/>
<sequence length="786" mass="89826">MQTKLQEAPEPPTIDELFRAAMSRKWDSIVHAYSYHSQNIIESYNACSIKLDTALHIAVANSQSKYVRDIVEKTPKKDVLEILKMKNRQGNTPLHLAAAIGNLDMCSCITLKDQRLIAERNEEGETPLFLAAKRGQEKAFFYLEYCYKTIINQDIIDMLIKKKENRGIDTVLHSVIKGEHYGFARRIIESYRQLVDKVNNEGLTPLHVLALQPHSFKSRAHLGLFQRIFYKCIITGAHTWSAEQDREEFKAIDQPDRDVLKSLPDNYRMCGEIYKKMLKSSKFILTFGRWCNKSDGTKNKSEGTNNEANLEGGHQGPTTEPHKPSTTFCDVLLQILEFIAYVPLHFLGIWRWCNQSDGTNNKANFEVEGHRGPTTEGNTTEHYKPSMAFCYVLFQRLKFMAYVPLHFLGIWILLFYYVELKKKHQLAKIVLKELLASGNRPKQASASANRLERAYASCIGPEKRPKYNQSSEPRYRGETPLLTAARLGIHEIVGAILKKFPETIEDKDYKKKNVVLLAAENRHKKVYRLLEKKRMLQESIFCQVDANGNSALHLASRYNKNQPWHLPGPALQLKWEITWHEYVEDSVPSNSFALRNNDRKTAKELFDESHEKLKEEGQKWLTDTCRAYSLISILIATVSFATSSTIPGDYDEGKPKLEPEFAFSVFTISSLIALCTSMTATVYFIAILTSQQELEDFALTLPSRLQTGWTFLFASITSMLISFGSGFYFNVRHKLENAAYPIFAVMCLPVTVFAISQLKLFIHLNAALILGQSKKPIRHCPIDDDY</sequence>
<dbReference type="Gene3D" id="1.25.40.20">
    <property type="entry name" value="Ankyrin repeat-containing domain"/>
    <property type="match status" value="3"/>
</dbReference>
<dbReference type="OrthoDB" id="1868897at2759"/>
<feature type="transmembrane region" description="Helical" evidence="3">
    <location>
        <begin position="627"/>
        <end position="646"/>
    </location>
</feature>
<protein>
    <submittedName>
        <fullName evidence="6">Uncharacterized protein LOC116212874 isoform X1</fullName>
    </submittedName>
</protein>
<name>A0A6P8EA91_PUNGR</name>
<dbReference type="PANTHER" id="PTHR24177">
    <property type="entry name" value="CASKIN"/>
    <property type="match status" value="1"/>
</dbReference>
<dbReference type="Proteomes" id="UP000515151">
    <property type="component" value="Chromosome 7"/>
</dbReference>
<feature type="region of interest" description="Disordered" evidence="2">
    <location>
        <begin position="296"/>
        <end position="322"/>
    </location>
</feature>
<dbReference type="PANTHER" id="PTHR24177:SF470">
    <property type="entry name" value="ANKYRIN REPEAT PROTEIN"/>
    <property type="match status" value="1"/>
</dbReference>
<keyword evidence="1" id="KW-0040">ANK repeat</keyword>
<dbReference type="GO" id="GO:0016020">
    <property type="term" value="C:membrane"/>
    <property type="evidence" value="ECO:0007669"/>
    <property type="project" value="TreeGrafter"/>
</dbReference>
<dbReference type="SUPFAM" id="SSF48403">
    <property type="entry name" value="Ankyrin repeat"/>
    <property type="match status" value="2"/>
</dbReference>
<feature type="domain" description="PGG" evidence="4">
    <location>
        <begin position="619"/>
        <end position="729"/>
    </location>
</feature>
<evidence type="ECO:0000256" key="1">
    <source>
        <dbReference type="PROSITE-ProRule" id="PRU00023"/>
    </source>
</evidence>
<keyword evidence="3" id="KW-0812">Transmembrane</keyword>
<gene>
    <name evidence="6" type="primary">LOC116212874</name>
</gene>
<reference evidence="6" key="2">
    <citation type="submission" date="2025-08" db="UniProtKB">
        <authorList>
            <consortium name="RefSeq"/>
        </authorList>
    </citation>
    <scope>IDENTIFICATION</scope>
    <source>
        <tissue evidence="6">Leaf</tissue>
    </source>
</reference>
<dbReference type="Pfam" id="PF12796">
    <property type="entry name" value="Ank_2"/>
    <property type="match status" value="1"/>
</dbReference>
<dbReference type="Pfam" id="PF13962">
    <property type="entry name" value="PGG"/>
    <property type="match status" value="1"/>
</dbReference>
<evidence type="ECO:0000313" key="6">
    <source>
        <dbReference type="RefSeq" id="XP_031403459.1"/>
    </source>
</evidence>
<dbReference type="InterPro" id="IPR002110">
    <property type="entry name" value="Ankyrin_rpt"/>
</dbReference>
<evidence type="ECO:0000313" key="5">
    <source>
        <dbReference type="Proteomes" id="UP000515151"/>
    </source>
</evidence>
<feature type="transmembrane region" description="Helical" evidence="3">
    <location>
        <begin position="661"/>
        <end position="688"/>
    </location>
</feature>